<feature type="binding site" evidence="4">
    <location>
        <begin position="5"/>
        <end position="9"/>
    </location>
    <ligand>
        <name>ATP</name>
        <dbReference type="ChEBI" id="CHEBI:30616"/>
    </ligand>
</feature>
<comment type="catalytic activity">
    <reaction evidence="5">
        <text>(6S)-5-formyl-5,6,7,8-tetrahydrofolate + ATP = (6R)-5,10-methenyltetrahydrofolate + ADP + phosphate</text>
        <dbReference type="Rhea" id="RHEA:10488"/>
        <dbReference type="ChEBI" id="CHEBI:30616"/>
        <dbReference type="ChEBI" id="CHEBI:43474"/>
        <dbReference type="ChEBI" id="CHEBI:57455"/>
        <dbReference type="ChEBI" id="CHEBI:57457"/>
        <dbReference type="ChEBI" id="CHEBI:456216"/>
        <dbReference type="EC" id="6.3.3.2"/>
    </reaction>
</comment>
<dbReference type="EC" id="6.3.3.2" evidence="5"/>
<evidence type="ECO:0000256" key="2">
    <source>
        <dbReference type="ARBA" id="ARBA00022741"/>
    </source>
</evidence>
<dbReference type="AlphaFoldDB" id="A0A7V7UWW9"/>
<dbReference type="InterPro" id="IPR037171">
    <property type="entry name" value="NagB/RpiA_transferase-like"/>
</dbReference>
<dbReference type="Proteomes" id="UP000441354">
    <property type="component" value="Unassembled WGS sequence"/>
</dbReference>
<dbReference type="InterPro" id="IPR024185">
    <property type="entry name" value="FTHF_cligase-like_sf"/>
</dbReference>
<proteinExistence type="inferred from homology"/>
<evidence type="ECO:0000313" key="7">
    <source>
        <dbReference type="Proteomes" id="UP000441354"/>
    </source>
</evidence>
<dbReference type="Gene3D" id="3.40.50.10420">
    <property type="entry name" value="NagB/RpiA/CoA transferase-like"/>
    <property type="match status" value="1"/>
</dbReference>
<evidence type="ECO:0000313" key="6">
    <source>
        <dbReference type="EMBL" id="KAB2334374.1"/>
    </source>
</evidence>
<dbReference type="OrthoDB" id="9801938at2"/>
<dbReference type="GO" id="GO:0030272">
    <property type="term" value="F:5-formyltetrahydrofolate cyclo-ligase activity"/>
    <property type="evidence" value="ECO:0007669"/>
    <property type="project" value="UniProtKB-EC"/>
</dbReference>
<dbReference type="GO" id="GO:0009396">
    <property type="term" value="P:folic acid-containing compound biosynthetic process"/>
    <property type="evidence" value="ECO:0007669"/>
    <property type="project" value="TreeGrafter"/>
</dbReference>
<keyword evidence="2 4" id="KW-0547">Nucleotide-binding</keyword>
<comment type="cofactor">
    <cofactor evidence="5">
        <name>Mg(2+)</name>
        <dbReference type="ChEBI" id="CHEBI:18420"/>
    </cofactor>
</comment>
<dbReference type="Pfam" id="PF01812">
    <property type="entry name" value="5-FTHF_cyc-lig"/>
    <property type="match status" value="1"/>
</dbReference>
<name>A0A7V7UWW9_9BACI</name>
<dbReference type="PANTHER" id="PTHR23407">
    <property type="entry name" value="ATPASE INHIBITOR/5-FORMYLTETRAHYDROFOLATE CYCLO-LIGASE"/>
    <property type="match status" value="1"/>
</dbReference>
<reference evidence="6 7" key="1">
    <citation type="journal article" date="2014" name="Arch. Microbiol.">
        <title>Bacillus mesophilum sp. nov., strain IITR-54T, a novel 4-chlorobiphenyl dechlorinating bacterium.</title>
        <authorList>
            <person name="Manickam N."/>
            <person name="Singh N.K."/>
            <person name="Bajaj A."/>
            <person name="Kumar R.M."/>
            <person name="Kaur G."/>
            <person name="Kaur N."/>
            <person name="Bala M."/>
            <person name="Kumar A."/>
            <person name="Mayilraj S."/>
        </authorList>
    </citation>
    <scope>NUCLEOTIDE SEQUENCE [LARGE SCALE GENOMIC DNA]</scope>
    <source>
        <strain evidence="6 7">IITR-54</strain>
    </source>
</reference>
<feature type="binding site" evidence="4">
    <location>
        <position position="56"/>
    </location>
    <ligand>
        <name>substrate</name>
    </ligand>
</feature>
<keyword evidence="6" id="KW-0436">Ligase</keyword>
<dbReference type="GO" id="GO:0005524">
    <property type="term" value="F:ATP binding"/>
    <property type="evidence" value="ECO:0007669"/>
    <property type="project" value="UniProtKB-KW"/>
</dbReference>
<dbReference type="EMBL" id="WBOT01000002">
    <property type="protein sequence ID" value="KAB2334374.1"/>
    <property type="molecule type" value="Genomic_DNA"/>
</dbReference>
<feature type="binding site" evidence="4">
    <location>
        <position position="51"/>
    </location>
    <ligand>
        <name>substrate</name>
    </ligand>
</feature>
<evidence type="ECO:0000256" key="4">
    <source>
        <dbReference type="PIRSR" id="PIRSR006806-1"/>
    </source>
</evidence>
<comment type="similarity">
    <text evidence="1 5">Belongs to the 5-formyltetrahydrofolate cyclo-ligase family.</text>
</comment>
<keyword evidence="5" id="KW-0479">Metal-binding</keyword>
<dbReference type="InterPro" id="IPR002698">
    <property type="entry name" value="FTHF_cligase"/>
</dbReference>
<evidence type="ECO:0000256" key="1">
    <source>
        <dbReference type="ARBA" id="ARBA00010638"/>
    </source>
</evidence>
<keyword evidence="3 4" id="KW-0067">ATP-binding</keyword>
<keyword evidence="5" id="KW-0460">Magnesium</keyword>
<keyword evidence="7" id="KW-1185">Reference proteome</keyword>
<organism evidence="6 7">
    <name type="scientific">Bacillus mesophilum</name>
    <dbReference type="NCBI Taxonomy" id="1071718"/>
    <lineage>
        <taxon>Bacteria</taxon>
        <taxon>Bacillati</taxon>
        <taxon>Bacillota</taxon>
        <taxon>Bacilli</taxon>
        <taxon>Bacillales</taxon>
        <taxon>Bacillaceae</taxon>
        <taxon>Bacillus</taxon>
    </lineage>
</organism>
<evidence type="ECO:0000256" key="3">
    <source>
        <dbReference type="ARBA" id="ARBA00022840"/>
    </source>
</evidence>
<dbReference type="PIRSF" id="PIRSF006806">
    <property type="entry name" value="FTHF_cligase"/>
    <property type="match status" value="1"/>
</dbReference>
<sequence length="190" mass="21692">MDQQKKDLRKYIKNTLAQLTEAQYMQRSEIIAHKLFQQPAWEKASSIGITISLQPEVDTYAIIKKAWEEGKTVSVPKCEPKERKLIFRTITDFKQLERVYFQLLEPIEAQTKAKKAEEMDLLIVPGLAFTASGDRLGVGGGYYDRFLSFYGGKTIALAFDEQIVRTLPVDVYDQSVMQIITDAKVYNSNV</sequence>
<dbReference type="PANTHER" id="PTHR23407:SF1">
    <property type="entry name" value="5-FORMYLTETRAHYDROFOLATE CYCLO-LIGASE"/>
    <property type="match status" value="1"/>
</dbReference>
<dbReference type="SUPFAM" id="SSF100950">
    <property type="entry name" value="NagB/RpiA/CoA transferase-like"/>
    <property type="match status" value="1"/>
</dbReference>
<dbReference type="GO" id="GO:0046872">
    <property type="term" value="F:metal ion binding"/>
    <property type="evidence" value="ECO:0007669"/>
    <property type="project" value="UniProtKB-KW"/>
</dbReference>
<dbReference type="GO" id="GO:0035999">
    <property type="term" value="P:tetrahydrofolate interconversion"/>
    <property type="evidence" value="ECO:0007669"/>
    <property type="project" value="TreeGrafter"/>
</dbReference>
<accession>A0A7V7UWW9</accession>
<protein>
    <recommendedName>
        <fullName evidence="5">5-formyltetrahydrofolate cyclo-ligase</fullName>
        <ecNumber evidence="5">6.3.3.2</ecNumber>
    </recommendedName>
</protein>
<dbReference type="NCBIfam" id="TIGR02727">
    <property type="entry name" value="MTHFS_bact"/>
    <property type="match status" value="1"/>
</dbReference>
<evidence type="ECO:0000256" key="5">
    <source>
        <dbReference type="RuleBase" id="RU361279"/>
    </source>
</evidence>
<feature type="binding site" evidence="4">
    <location>
        <begin position="135"/>
        <end position="143"/>
    </location>
    <ligand>
        <name>ATP</name>
        <dbReference type="ChEBI" id="CHEBI:30616"/>
    </ligand>
</feature>
<comment type="caution">
    <text evidence="6">The sequence shown here is derived from an EMBL/GenBank/DDBJ whole genome shotgun (WGS) entry which is preliminary data.</text>
</comment>
<gene>
    <name evidence="6" type="ORF">F7732_07195</name>
</gene>